<dbReference type="Pfam" id="PF00589">
    <property type="entry name" value="Phage_integrase"/>
    <property type="match status" value="1"/>
</dbReference>
<gene>
    <name evidence="6" type="ordered locus">NRG857_05710</name>
</gene>
<sequence length="411" mass="47239">MAGENKLSDKALKGYLGKPREKQITIADGKGLSIRVSTKGAVSFVFFYRLAGGRDAPVWLTLGKYPDMSLKQAREKRDECRGWLADKRDPRIQIKIQAEERLKPVTVEDALNYWYENYCKVRRKTHAVTLGRFRKHIFPYIGHLPVNDTHLYEWLDCFDRIKRNAPVMAAYVFSDTKLALRFCRVRQYATCDALKDLRMSDVGQIAGKRDRVLDEAELGQLWKAIFVEPDLKLMSEYTRKMFVLCTVFGCRMSEARLSEWSEWDLESWVWTVPKDHSKTGVEIVRPVPEILRQWVTDVHEETKHTGYVLGSLRIRESVSKIGGKIGKRLGHEKQWSLHDLRRTLSTHLSDLGVEFYVVEQLLGHALPGVAGVYNRSKFMAKKLDALELWTTYLNSIAGADSKVTILKQKAG</sequence>
<keyword evidence="4" id="KW-0233">DNA recombination</keyword>
<dbReference type="HOGENOM" id="CLU_027562_0_4_6"/>
<dbReference type="GO" id="GO:0003677">
    <property type="term" value="F:DNA binding"/>
    <property type="evidence" value="ECO:0007669"/>
    <property type="project" value="UniProtKB-KW"/>
</dbReference>
<evidence type="ECO:0000256" key="1">
    <source>
        <dbReference type="ARBA" id="ARBA00008857"/>
    </source>
</evidence>
<dbReference type="InterPro" id="IPR010998">
    <property type="entry name" value="Integrase_recombinase_N"/>
</dbReference>
<dbReference type="InterPro" id="IPR050808">
    <property type="entry name" value="Phage_Integrase"/>
</dbReference>
<dbReference type="InterPro" id="IPR038488">
    <property type="entry name" value="Integrase_DNA-bd_sf"/>
</dbReference>
<dbReference type="PATRIC" id="fig|685038.3.peg.1147"/>
<dbReference type="PANTHER" id="PTHR30629:SF2">
    <property type="entry name" value="PROPHAGE INTEGRASE INTS-RELATED"/>
    <property type="match status" value="1"/>
</dbReference>
<evidence type="ECO:0000313" key="7">
    <source>
        <dbReference type="Proteomes" id="UP000008614"/>
    </source>
</evidence>
<accession>A0A0H3EHZ4</accession>
<comment type="similarity">
    <text evidence="1">Belongs to the 'phage' integrase family.</text>
</comment>
<dbReference type="GO" id="GO:0006310">
    <property type="term" value="P:DNA recombination"/>
    <property type="evidence" value="ECO:0007669"/>
    <property type="project" value="UniProtKB-KW"/>
</dbReference>
<dbReference type="InterPro" id="IPR025166">
    <property type="entry name" value="Integrase_DNA_bind_dom"/>
</dbReference>
<dbReference type="CDD" id="cd00801">
    <property type="entry name" value="INT_P4_C"/>
    <property type="match status" value="1"/>
</dbReference>
<evidence type="ECO:0000256" key="4">
    <source>
        <dbReference type="ARBA" id="ARBA00023172"/>
    </source>
</evidence>
<keyword evidence="3" id="KW-0238">DNA-binding</keyword>
<evidence type="ECO:0000313" key="6">
    <source>
        <dbReference type="EMBL" id="ADR26571.1"/>
    </source>
</evidence>
<dbReference type="PROSITE" id="PS51898">
    <property type="entry name" value="TYR_RECOMBINASE"/>
    <property type="match status" value="1"/>
</dbReference>
<proteinExistence type="inferred from homology"/>
<dbReference type="Pfam" id="PF13356">
    <property type="entry name" value="Arm-DNA-bind_3"/>
    <property type="match status" value="1"/>
</dbReference>
<feature type="domain" description="Tyr recombinase" evidence="5">
    <location>
        <begin position="208"/>
        <end position="387"/>
    </location>
</feature>
<dbReference type="InterPro" id="IPR002104">
    <property type="entry name" value="Integrase_catalytic"/>
</dbReference>
<organism evidence="6 7">
    <name type="scientific">Escherichia coli O83:H1 (strain NRG 857C / AIEC)</name>
    <dbReference type="NCBI Taxonomy" id="685038"/>
    <lineage>
        <taxon>Bacteria</taxon>
        <taxon>Pseudomonadati</taxon>
        <taxon>Pseudomonadota</taxon>
        <taxon>Gammaproteobacteria</taxon>
        <taxon>Enterobacterales</taxon>
        <taxon>Enterobacteriaceae</taxon>
        <taxon>Escherichia</taxon>
    </lineage>
</organism>
<dbReference type="InterPro" id="IPR013762">
    <property type="entry name" value="Integrase-like_cat_sf"/>
</dbReference>
<protein>
    <submittedName>
        <fullName evidence="6">Putative integrase of prophage</fullName>
    </submittedName>
</protein>
<dbReference type="Gene3D" id="1.10.443.10">
    <property type="entry name" value="Intergrase catalytic core"/>
    <property type="match status" value="1"/>
</dbReference>
<dbReference type="Gene3D" id="3.30.160.390">
    <property type="entry name" value="Integrase, DNA-binding domain"/>
    <property type="match status" value="1"/>
</dbReference>
<evidence type="ECO:0000259" key="5">
    <source>
        <dbReference type="PROSITE" id="PS51898"/>
    </source>
</evidence>
<keyword evidence="2" id="KW-0229">DNA integration</keyword>
<keyword evidence="7" id="KW-1185">Reference proteome</keyword>
<dbReference type="PANTHER" id="PTHR30629">
    <property type="entry name" value="PROPHAGE INTEGRASE"/>
    <property type="match status" value="1"/>
</dbReference>
<dbReference type="GO" id="GO:0015074">
    <property type="term" value="P:DNA integration"/>
    <property type="evidence" value="ECO:0007669"/>
    <property type="project" value="UniProtKB-KW"/>
</dbReference>
<dbReference type="InterPro" id="IPR011010">
    <property type="entry name" value="DNA_brk_join_enz"/>
</dbReference>
<dbReference type="Gene3D" id="1.10.150.130">
    <property type="match status" value="1"/>
</dbReference>
<dbReference type="SUPFAM" id="SSF56349">
    <property type="entry name" value="DNA breaking-rejoining enzymes"/>
    <property type="match status" value="1"/>
</dbReference>
<reference evidence="6 7" key="1">
    <citation type="journal article" date="2010" name="BMC Genomics">
        <title>Genome sequence of adherent-invasive Escherichia coli and comparative genomic analysis with other E. coli pathotypes.</title>
        <authorList>
            <person name="Nash J.H."/>
            <person name="Villegas A."/>
            <person name="Kropinski A.M."/>
            <person name="Aguilar-Valenzuela R."/>
            <person name="Konczy P."/>
            <person name="Mascarenhas M."/>
            <person name="Ziebell K."/>
            <person name="Torres A.G."/>
            <person name="Karmali M.A."/>
            <person name="Coombes B.K."/>
        </authorList>
    </citation>
    <scope>NUCLEOTIDE SEQUENCE [LARGE SCALE GENOMIC DNA]</scope>
    <source>
        <strain evidence="7">NRG 857C / AIEC</strain>
    </source>
</reference>
<dbReference type="RefSeq" id="WP_000896726.1">
    <property type="nucleotide sequence ID" value="NC_017634.1"/>
</dbReference>
<dbReference type="AlphaFoldDB" id="A0A0H3EHZ4"/>
<dbReference type="KEGG" id="eln:NRG857_05710"/>
<name>A0A0H3EHZ4_ECO8N</name>
<dbReference type="EMBL" id="CP001855">
    <property type="protein sequence ID" value="ADR26571.1"/>
    <property type="molecule type" value="Genomic_DNA"/>
</dbReference>
<dbReference type="Proteomes" id="UP000008614">
    <property type="component" value="Chromosome"/>
</dbReference>
<evidence type="ECO:0000256" key="2">
    <source>
        <dbReference type="ARBA" id="ARBA00022908"/>
    </source>
</evidence>
<evidence type="ECO:0000256" key="3">
    <source>
        <dbReference type="ARBA" id="ARBA00023125"/>
    </source>
</evidence>